<dbReference type="EMBL" id="GHWJ01005837">
    <property type="protein sequence ID" value="NOV38574.1"/>
    <property type="molecule type" value="Transcribed_RNA"/>
</dbReference>
<reference evidence="1" key="1">
    <citation type="submission" date="2019-09" db="EMBL/GenBank/DDBJ databases">
        <title>Organ-specific transcriptomic study of the physiology of the cattle tick, Rhipicephalus microplus.</title>
        <authorList>
            <person name="Tirloni L."/>
            <person name="Braz G."/>
            <person name="Gandara A.C.P."/>
            <person name="Sabadin G.A."/>
            <person name="da Silva R.M."/>
            <person name="Guizzo M.G."/>
            <person name="Machado J.A."/>
            <person name="Costa E.P."/>
            <person name="Gomes H.F."/>
            <person name="Moraes J."/>
            <person name="Mota M.B.S."/>
            <person name="Mesquita R.D."/>
            <person name="Alvarenga P.H."/>
            <person name="Alves F."/>
            <person name="Seixas A."/>
            <person name="da Fonseca R.N."/>
            <person name="Fogaca A."/>
            <person name="Logullo C."/>
            <person name="Tanaka A."/>
            <person name="Daffre S."/>
            <person name="Termignoni C."/>
            <person name="Vaz I.S.Jr."/>
            <person name="Oliveira P.L."/>
            <person name="Ribeiro J.M."/>
        </authorList>
    </citation>
    <scope>NUCLEOTIDE SEQUENCE</scope>
    <source>
        <strain evidence="1">Porto Alegre</strain>
    </source>
</reference>
<evidence type="ECO:0000313" key="1">
    <source>
        <dbReference type="EMBL" id="NOV38574.1"/>
    </source>
</evidence>
<name>A0A6M2CYM9_RHIMP</name>
<proteinExistence type="predicted"/>
<protein>
    <submittedName>
        <fullName evidence="1">Putative dap-36 1 salivary gland overexpressed</fullName>
    </submittedName>
</protein>
<dbReference type="VEuPathDB" id="VectorBase:LOC119170508"/>
<organism evidence="1">
    <name type="scientific">Rhipicephalus microplus</name>
    <name type="common">Cattle tick</name>
    <name type="synonym">Boophilus microplus</name>
    <dbReference type="NCBI Taxonomy" id="6941"/>
    <lineage>
        <taxon>Eukaryota</taxon>
        <taxon>Metazoa</taxon>
        <taxon>Ecdysozoa</taxon>
        <taxon>Arthropoda</taxon>
        <taxon>Chelicerata</taxon>
        <taxon>Arachnida</taxon>
        <taxon>Acari</taxon>
        <taxon>Parasitiformes</taxon>
        <taxon>Ixodida</taxon>
        <taxon>Ixodoidea</taxon>
        <taxon>Ixodidae</taxon>
        <taxon>Rhipicephalinae</taxon>
        <taxon>Rhipicephalus</taxon>
        <taxon>Boophilus</taxon>
    </lineage>
</organism>
<accession>A0A6M2CYM9</accession>
<sequence length="247" mass="28305">MSARVEAKACKGQRLNFTLQLEASVIMHHISTVLLLQLLSGAIQTGAIMVNLTARAEKYVQKINFTSGGYIDTWGMTDKYDYWTQTRQPKRGHPIKLNVSALLCVPETKGEDVQKMNFRYDCETEFSLYIDKGLQSVFNINTTVSFPLIENSYSKRNVVTVNLNNKEQVHKNIQKEKGRSEIRGCDFIVTVTMDGSFAYHSRRRRRGNYYNVSVKHLKDRDDKVKLLKSGEKLQYNITGSYVETICL</sequence>
<dbReference type="AlphaFoldDB" id="A0A6M2CYM9"/>